<dbReference type="PROSITE" id="PS00108">
    <property type="entry name" value="PROTEIN_KINASE_ST"/>
    <property type="match status" value="1"/>
</dbReference>
<organism evidence="11 12">
    <name type="scientific">Planoprotostelium fungivorum</name>
    <dbReference type="NCBI Taxonomy" id="1890364"/>
    <lineage>
        <taxon>Eukaryota</taxon>
        <taxon>Amoebozoa</taxon>
        <taxon>Evosea</taxon>
        <taxon>Variosea</taxon>
        <taxon>Cavosteliida</taxon>
        <taxon>Cavosteliaceae</taxon>
        <taxon>Planoprotostelium</taxon>
    </lineage>
</organism>
<dbReference type="STRING" id="1890364.A0A2P6MWE0"/>
<dbReference type="Pfam" id="PF00069">
    <property type="entry name" value="Pkinase"/>
    <property type="match status" value="1"/>
</dbReference>
<feature type="binding site" evidence="8">
    <location>
        <position position="125"/>
    </location>
    <ligand>
        <name>ATP</name>
        <dbReference type="ChEBI" id="CHEBI:30616"/>
    </ligand>
</feature>
<dbReference type="PROSITE" id="PS50011">
    <property type="entry name" value="PROTEIN_KINASE_DOM"/>
    <property type="match status" value="1"/>
</dbReference>
<evidence type="ECO:0000256" key="4">
    <source>
        <dbReference type="ARBA" id="ARBA00022777"/>
    </source>
</evidence>
<evidence type="ECO:0000256" key="9">
    <source>
        <dbReference type="RuleBase" id="RU000304"/>
    </source>
</evidence>
<sequence length="378" mass="42462">MKCGGQQCEKSRRKHGPHGFALGGSRLILIYYHGPPRVRTWWDPMLTTTLLIGTSGKRGVYLLRVDSDNEADAQLDMNQRTKTNTQTTEERVIGYYRVGDTIGEGSFAKVKMGVHLFTGQRVALKFISHEKIRGSITLNKLRREIEIHSRLKHDNIARLLEVIEMEGNMTCLVVEYIEGTDLLSLVQSQPEGKFNERESLRVFGQIATAILYLHEHGVVHRDIKLENVMVTKDGTCKLIDFGLATEWSMTQALKTPCGSSVYAAPEILLRREYRGPKTDIWALGVVLYCIACGRIPWPGDCEVQQARAAAQGIWSTIEGASQGLMNLISGCLTMDEDARLGIYDVMDHPSLKEESKSKRTLKRHLSGSFRNLVKKIMA</sequence>
<keyword evidence="5 8" id="KW-0067">ATP-binding</keyword>
<dbReference type="GO" id="GO:0005524">
    <property type="term" value="F:ATP binding"/>
    <property type="evidence" value="ECO:0007669"/>
    <property type="project" value="UniProtKB-UniRule"/>
</dbReference>
<name>A0A2P6MWE0_9EUKA</name>
<dbReference type="PANTHER" id="PTHR24346:SF30">
    <property type="entry name" value="MATERNAL EMBRYONIC LEUCINE ZIPPER KINASE"/>
    <property type="match status" value="1"/>
</dbReference>
<dbReference type="Proteomes" id="UP000241769">
    <property type="component" value="Unassembled WGS sequence"/>
</dbReference>
<dbReference type="AlphaFoldDB" id="A0A2P6MWE0"/>
<reference evidence="11 12" key="1">
    <citation type="journal article" date="2018" name="Genome Biol. Evol.">
        <title>Multiple Roots of Fruiting Body Formation in Amoebozoa.</title>
        <authorList>
            <person name="Hillmann F."/>
            <person name="Forbes G."/>
            <person name="Novohradska S."/>
            <person name="Ferling I."/>
            <person name="Riege K."/>
            <person name="Groth M."/>
            <person name="Westermann M."/>
            <person name="Marz M."/>
            <person name="Spaller T."/>
            <person name="Winckler T."/>
            <person name="Schaap P."/>
            <person name="Glockner G."/>
        </authorList>
    </citation>
    <scope>NUCLEOTIDE SEQUENCE [LARGE SCALE GENOMIC DNA]</scope>
    <source>
        <strain evidence="11 12">Jena</strain>
    </source>
</reference>
<dbReference type="SUPFAM" id="SSF56112">
    <property type="entry name" value="Protein kinase-like (PK-like)"/>
    <property type="match status" value="1"/>
</dbReference>
<comment type="catalytic activity">
    <reaction evidence="7">
        <text>L-seryl-[protein] + ATP = O-phospho-L-seryl-[protein] + ADP + H(+)</text>
        <dbReference type="Rhea" id="RHEA:17989"/>
        <dbReference type="Rhea" id="RHEA-COMP:9863"/>
        <dbReference type="Rhea" id="RHEA-COMP:11604"/>
        <dbReference type="ChEBI" id="CHEBI:15378"/>
        <dbReference type="ChEBI" id="CHEBI:29999"/>
        <dbReference type="ChEBI" id="CHEBI:30616"/>
        <dbReference type="ChEBI" id="CHEBI:83421"/>
        <dbReference type="ChEBI" id="CHEBI:456216"/>
        <dbReference type="EC" id="2.7.11.1"/>
    </reaction>
</comment>
<evidence type="ECO:0000256" key="5">
    <source>
        <dbReference type="ARBA" id="ARBA00022840"/>
    </source>
</evidence>
<dbReference type="Gene3D" id="1.10.510.10">
    <property type="entry name" value="Transferase(Phosphotransferase) domain 1"/>
    <property type="match status" value="1"/>
</dbReference>
<keyword evidence="4 11" id="KW-0418">Kinase</keyword>
<evidence type="ECO:0000256" key="3">
    <source>
        <dbReference type="ARBA" id="ARBA00022741"/>
    </source>
</evidence>
<accession>A0A2P6MWE0</accession>
<dbReference type="PROSITE" id="PS00107">
    <property type="entry name" value="PROTEIN_KINASE_ATP"/>
    <property type="match status" value="1"/>
</dbReference>
<dbReference type="EMBL" id="MDYQ01000353">
    <property type="protein sequence ID" value="PRP76028.1"/>
    <property type="molecule type" value="Genomic_DNA"/>
</dbReference>
<dbReference type="PANTHER" id="PTHR24346">
    <property type="entry name" value="MAP/MICROTUBULE AFFINITY-REGULATING KINASE"/>
    <property type="match status" value="1"/>
</dbReference>
<evidence type="ECO:0000313" key="12">
    <source>
        <dbReference type="Proteomes" id="UP000241769"/>
    </source>
</evidence>
<evidence type="ECO:0000259" key="10">
    <source>
        <dbReference type="PROSITE" id="PS50011"/>
    </source>
</evidence>
<dbReference type="GO" id="GO:0035556">
    <property type="term" value="P:intracellular signal transduction"/>
    <property type="evidence" value="ECO:0007669"/>
    <property type="project" value="TreeGrafter"/>
</dbReference>
<protein>
    <recommendedName>
        <fullName evidence="1">non-specific serine/threonine protein kinase</fullName>
        <ecNumber evidence="1">2.7.11.1</ecNumber>
    </recommendedName>
</protein>
<keyword evidence="4 11" id="KW-0808">Transferase</keyword>
<dbReference type="EC" id="2.7.11.1" evidence="1"/>
<dbReference type="InterPro" id="IPR011009">
    <property type="entry name" value="Kinase-like_dom_sf"/>
</dbReference>
<dbReference type="GO" id="GO:0005737">
    <property type="term" value="C:cytoplasm"/>
    <property type="evidence" value="ECO:0007669"/>
    <property type="project" value="TreeGrafter"/>
</dbReference>
<comment type="similarity">
    <text evidence="9">Belongs to the protein kinase superfamily.</text>
</comment>
<keyword evidence="2 9" id="KW-0723">Serine/threonine-protein kinase</keyword>
<dbReference type="OrthoDB" id="504170at2759"/>
<evidence type="ECO:0000256" key="1">
    <source>
        <dbReference type="ARBA" id="ARBA00012513"/>
    </source>
</evidence>
<evidence type="ECO:0000256" key="7">
    <source>
        <dbReference type="ARBA" id="ARBA00048679"/>
    </source>
</evidence>
<comment type="catalytic activity">
    <reaction evidence="6">
        <text>L-threonyl-[protein] + ATP = O-phospho-L-threonyl-[protein] + ADP + H(+)</text>
        <dbReference type="Rhea" id="RHEA:46608"/>
        <dbReference type="Rhea" id="RHEA-COMP:11060"/>
        <dbReference type="Rhea" id="RHEA-COMP:11605"/>
        <dbReference type="ChEBI" id="CHEBI:15378"/>
        <dbReference type="ChEBI" id="CHEBI:30013"/>
        <dbReference type="ChEBI" id="CHEBI:30616"/>
        <dbReference type="ChEBI" id="CHEBI:61977"/>
        <dbReference type="ChEBI" id="CHEBI:456216"/>
        <dbReference type="EC" id="2.7.11.1"/>
    </reaction>
</comment>
<evidence type="ECO:0000256" key="8">
    <source>
        <dbReference type="PROSITE-ProRule" id="PRU10141"/>
    </source>
</evidence>
<dbReference type="InParanoid" id="A0A2P6MWE0"/>
<evidence type="ECO:0000256" key="6">
    <source>
        <dbReference type="ARBA" id="ARBA00047899"/>
    </source>
</evidence>
<keyword evidence="12" id="KW-1185">Reference proteome</keyword>
<comment type="caution">
    <text evidence="11">The sequence shown here is derived from an EMBL/GenBank/DDBJ whole genome shotgun (WGS) entry which is preliminary data.</text>
</comment>
<dbReference type="InterPro" id="IPR008271">
    <property type="entry name" value="Ser/Thr_kinase_AS"/>
</dbReference>
<dbReference type="GO" id="GO:0004674">
    <property type="term" value="F:protein serine/threonine kinase activity"/>
    <property type="evidence" value="ECO:0007669"/>
    <property type="project" value="UniProtKB-KW"/>
</dbReference>
<evidence type="ECO:0000313" key="11">
    <source>
        <dbReference type="EMBL" id="PRP76028.1"/>
    </source>
</evidence>
<gene>
    <name evidence="11" type="ORF">PROFUN_01744</name>
</gene>
<feature type="domain" description="Protein kinase" evidence="10">
    <location>
        <begin position="96"/>
        <end position="351"/>
    </location>
</feature>
<evidence type="ECO:0000256" key="2">
    <source>
        <dbReference type="ARBA" id="ARBA00022527"/>
    </source>
</evidence>
<dbReference type="InterPro" id="IPR017441">
    <property type="entry name" value="Protein_kinase_ATP_BS"/>
</dbReference>
<dbReference type="FunFam" id="1.10.510.10:FF:000571">
    <property type="entry name" value="Maternal embryonic leucine zipper kinase"/>
    <property type="match status" value="1"/>
</dbReference>
<dbReference type="SMART" id="SM00220">
    <property type="entry name" value="S_TKc"/>
    <property type="match status" value="1"/>
</dbReference>
<keyword evidence="3 8" id="KW-0547">Nucleotide-binding</keyword>
<dbReference type="InterPro" id="IPR000719">
    <property type="entry name" value="Prot_kinase_dom"/>
</dbReference>
<proteinExistence type="inferred from homology"/>